<dbReference type="Proteomes" id="UP000224877">
    <property type="component" value="Segment"/>
</dbReference>
<reference evidence="1 2" key="1">
    <citation type="submission" date="2016-07" db="EMBL/GenBank/DDBJ databases">
        <title>Characterization of three bacteriophages infecting bacteria isolated from shrimp culture pond water.</title>
        <authorList>
            <person name="Khoa H.V."/>
        </authorList>
    </citation>
    <scope>NUCLEOTIDE SEQUENCE [LARGE SCALE GENOMIC DNA]</scope>
</reference>
<evidence type="ECO:0000313" key="1">
    <source>
        <dbReference type="EMBL" id="BAV39292.1"/>
    </source>
</evidence>
<accession>A0A1B4XWU5</accession>
<protein>
    <submittedName>
        <fullName evidence="1">Uncharacterized protein</fullName>
    </submittedName>
</protein>
<gene>
    <name evidence="1" type="ORF">BPT24_166</name>
</gene>
<organism evidence="1 2">
    <name type="scientific">Tenacibaculum phage pT24</name>
    <dbReference type="NCBI Taxonomy" id="1880590"/>
    <lineage>
        <taxon>Viruses</taxon>
        <taxon>Duplodnaviria</taxon>
        <taxon>Heunggongvirae</taxon>
        <taxon>Uroviricota</taxon>
        <taxon>Caudoviricetes</taxon>
        <taxon>Kungbxnavirus</taxon>
        <taxon>Kungbxnavirus pT24</taxon>
    </lineage>
</organism>
<dbReference type="EMBL" id="LC168164">
    <property type="protein sequence ID" value="BAV39292.1"/>
    <property type="molecule type" value="Genomic_DNA"/>
</dbReference>
<keyword evidence="2" id="KW-1185">Reference proteome</keyword>
<evidence type="ECO:0000313" key="2">
    <source>
        <dbReference type="Proteomes" id="UP000224877"/>
    </source>
</evidence>
<name>A0A1B4XWU5_9CAUD</name>
<proteinExistence type="predicted"/>
<sequence length="99" mass="11843">MDKDIKEFIEKLNRLDGTQPFHLIFDRLIQLKDNESTENTLQFINNFVDARGLFGENRIISYLRVILIVFKSFRYDEDWKETLKNVQDIIESEMGVELK</sequence>